<dbReference type="PROSITE" id="PS00022">
    <property type="entry name" value="EGF_1"/>
    <property type="match status" value="2"/>
</dbReference>
<feature type="domain" description="Laminin G" evidence="7">
    <location>
        <begin position="163"/>
        <end position="349"/>
    </location>
</feature>
<feature type="transmembrane region" description="Helical" evidence="6">
    <location>
        <begin position="1136"/>
        <end position="1157"/>
    </location>
</feature>
<evidence type="ECO:0000256" key="6">
    <source>
        <dbReference type="SAM" id="Phobius"/>
    </source>
</evidence>
<sequence length="1388" mass="155732">MTLLKMEIIRDESCANEPCPYMSKCRQTQKFVGDMTTHETDNFIARTLNTINTFVCECPSGFTSSNSTQQCDTRIDECYKGQCLNNATCHAYESSYRCECRPGWIGRHCEISTNALTCVPGYCSSDAICELQNSGPSQSRTQMQCKHCKYEQSDSDERCRLRSLSFDGNSMINLNVDLTRIQWILEFRLATISHNGILIFTGDRRSDFVEISIVDRVLKAQFSLGGEKSDIKMSEIDISNRVNDGEWHRVRLEYSNRQLTMSLDDCETYSGCEVRAKLTLEPKCRDPTVPCYRYLDVSNGIFLGGRPGHAKQIEKAYEGCISDLYVDQEFIDFTGFREMHKVGNVKEGCKPKRDFCAGEKPCAQKCTNRWNGKECTTGVSGGVVSLFEEESFVLYEPRGSSLPFEVSFDFRTSRSDMQIVAAEFSQSSLLHYNLQLDDGNLQFTIGDNTISIPAPSLKNSEWTSVIIKFDITSISTLVNGVHSAETTLKDDSLTLEKIYFGIAPGTGHPSRFEGCVRNLMIDRKPIQPAKKGKTRQNCIVPNRCSIEPSICPADSVCQRKWNRHECKCHKGFIGDTCQPICANPKICSNQGECITSMNSTSGYECICQPGRAGKNCQFDAPLQICPTGFWGKFPRCRKCSCSPRKGYESQCDKNTGACQCQKTYFSTINGCVKCECGVGAESAECDAQGYCKCAGEAVGRRCDRCARFDYLLDAKTLKCKHAPSKCPSEIEYSIQWPTSSKNAIVRQSCPAGESGLATRKCLENGRWGDVNSWNCTRPEYSIMVNKFDILEPSKILAMISNATMNEATIRGRNQQIAAEALIRIVEHEEKMKIKSRQHVRDMKFSRELVDAMGKVMNEHPVEDYNYMIAKLWSYANLVSEAHSSLNFLPPFFIATDNILFASDKLDFGNILPKFNNFIDTRPSGFPNVKAVVTGTTQVVYSIIPYPRCLRCENPMVLVIAQNSTDPIIIEFPIDEEDGWKYPECVKFNEKKGIWSSDKSMLIGLNLTHAACEFYENGIFTMFVNDESTTIVRVANIETIHSPIIAAIALVLCVVSILLTVMRRTLKNHSIRIGFILFFAINILNLFFVHKTAVNQAFCPVRNAMLSFTTSAPFSWLFLHSLFIYRMLSDVSNTPSLTTTLLIGIIFPSLISFTTFLFTEQCSLSPSLWLFWFIILPIGMFLLLSFYAAATAILVSMHKKYDVFVAKYNVKRAVCQHFFLTALTLFMTIAGLFANLSSSLNSEILEITQSCFYLLGAMVVFIWSMCDIGGNENGGDGAEMWLDPPAGKSIIMTESVLIGAEVHSPLLPRPDWHESPVPSIHRAPALQSNHILSPADKILNEGIGHVYGNQMGSLPRFASAQDEADDAYYTYTSTKRYQNSHQPRTFNRD</sequence>
<dbReference type="PANTHER" id="PTHR15036:SF49">
    <property type="entry name" value="AXOTACTIN"/>
    <property type="match status" value="1"/>
</dbReference>
<comment type="caution">
    <text evidence="10">The sequence shown here is derived from an EMBL/GenBank/DDBJ whole genome shotgun (WGS) entry which is preliminary data.</text>
</comment>
<dbReference type="PROSITE" id="PS50026">
    <property type="entry name" value="EGF_3"/>
    <property type="match status" value="2"/>
</dbReference>
<feature type="transmembrane region" description="Helical" evidence="6">
    <location>
        <begin position="1243"/>
        <end position="1262"/>
    </location>
</feature>
<dbReference type="SMART" id="SM00282">
    <property type="entry name" value="LamG"/>
    <property type="match status" value="2"/>
</dbReference>
<feature type="domain" description="EGF-like" evidence="8">
    <location>
        <begin position="74"/>
        <end position="110"/>
    </location>
</feature>
<dbReference type="SUPFAM" id="SSF57196">
    <property type="entry name" value="EGF/Laminin"/>
    <property type="match status" value="3"/>
</dbReference>
<keyword evidence="1 5" id="KW-0245">EGF-like domain</keyword>
<dbReference type="Gene3D" id="2.10.25.10">
    <property type="entry name" value="Laminin"/>
    <property type="match status" value="2"/>
</dbReference>
<dbReference type="Gene3D" id="2.60.120.200">
    <property type="match status" value="2"/>
</dbReference>
<feature type="disulfide bond" evidence="5">
    <location>
        <begin position="607"/>
        <end position="616"/>
    </location>
</feature>
<dbReference type="GO" id="GO:0005509">
    <property type="term" value="F:calcium ion binding"/>
    <property type="evidence" value="ECO:0007669"/>
    <property type="project" value="InterPro"/>
</dbReference>
<feature type="domain" description="Laminin G" evidence="7">
    <location>
        <begin position="382"/>
        <end position="544"/>
    </location>
</feature>
<keyword evidence="3" id="KW-0677">Repeat</keyword>
<dbReference type="InterPro" id="IPR000742">
    <property type="entry name" value="EGF"/>
</dbReference>
<feature type="domain" description="G-protein coupled receptors family 2 profile 1" evidence="9">
    <location>
        <begin position="701"/>
        <end position="779"/>
    </location>
</feature>
<dbReference type="InterPro" id="IPR001791">
    <property type="entry name" value="Laminin_G"/>
</dbReference>
<dbReference type="EMBL" id="CANHGI010000005">
    <property type="protein sequence ID" value="CAI5453351.1"/>
    <property type="molecule type" value="Genomic_DNA"/>
</dbReference>
<keyword evidence="4 5" id="KW-1015">Disulfide bond</keyword>
<name>A0A9P1IYD3_9PELO</name>
<feature type="transmembrane region" description="Helical" evidence="6">
    <location>
        <begin position="1217"/>
        <end position="1237"/>
    </location>
</feature>
<feature type="domain" description="EGF-like" evidence="8">
    <location>
        <begin position="578"/>
        <end position="617"/>
    </location>
</feature>
<accession>A0A9P1IYD3</accession>
<dbReference type="Gene3D" id="1.20.1070.10">
    <property type="entry name" value="Rhodopsin 7-helix transmembrane proteins"/>
    <property type="match status" value="1"/>
</dbReference>
<evidence type="ECO:0000259" key="9">
    <source>
        <dbReference type="PROSITE" id="PS50227"/>
    </source>
</evidence>
<dbReference type="InterPro" id="IPR050372">
    <property type="entry name" value="Neurexin-related_CASP"/>
</dbReference>
<dbReference type="PROSITE" id="PS50025">
    <property type="entry name" value="LAM_G_DOMAIN"/>
    <property type="match status" value="2"/>
</dbReference>
<organism evidence="10 11">
    <name type="scientific">Caenorhabditis angaria</name>
    <dbReference type="NCBI Taxonomy" id="860376"/>
    <lineage>
        <taxon>Eukaryota</taxon>
        <taxon>Metazoa</taxon>
        <taxon>Ecdysozoa</taxon>
        <taxon>Nematoda</taxon>
        <taxon>Chromadorea</taxon>
        <taxon>Rhabditida</taxon>
        <taxon>Rhabditina</taxon>
        <taxon>Rhabditomorpha</taxon>
        <taxon>Rhabditoidea</taxon>
        <taxon>Rhabditidae</taxon>
        <taxon>Peloderinae</taxon>
        <taxon>Caenorhabditis</taxon>
    </lineage>
</organism>
<dbReference type="Pfam" id="PF00008">
    <property type="entry name" value="EGF"/>
    <property type="match status" value="2"/>
</dbReference>
<dbReference type="PROSITE" id="PS01186">
    <property type="entry name" value="EGF_2"/>
    <property type="match status" value="1"/>
</dbReference>
<evidence type="ECO:0000256" key="4">
    <source>
        <dbReference type="ARBA" id="ARBA00023157"/>
    </source>
</evidence>
<feature type="transmembrane region" description="Helical" evidence="6">
    <location>
        <begin position="1104"/>
        <end position="1124"/>
    </location>
</feature>
<feature type="transmembrane region" description="Helical" evidence="6">
    <location>
        <begin position="1169"/>
        <end position="1196"/>
    </location>
</feature>
<dbReference type="InterPro" id="IPR013320">
    <property type="entry name" value="ConA-like_dom_sf"/>
</dbReference>
<keyword evidence="6" id="KW-1133">Transmembrane helix</keyword>
<keyword evidence="6" id="KW-0472">Membrane</keyword>
<dbReference type="Gene3D" id="4.10.1240.10">
    <property type="entry name" value="GPCR, family 2, extracellular hormone receptor domain"/>
    <property type="match status" value="1"/>
</dbReference>
<proteinExistence type="predicted"/>
<keyword evidence="6" id="KW-0812">Transmembrane</keyword>
<evidence type="ECO:0000259" key="8">
    <source>
        <dbReference type="PROSITE" id="PS50026"/>
    </source>
</evidence>
<dbReference type="FunFam" id="2.10.25.10:FF:000066">
    <property type="entry name" value="FAT atypical cadherin 4"/>
    <property type="match status" value="1"/>
</dbReference>
<dbReference type="OrthoDB" id="26203at2759"/>
<dbReference type="CDD" id="cd00110">
    <property type="entry name" value="LamG"/>
    <property type="match status" value="2"/>
</dbReference>
<dbReference type="SMART" id="SM00181">
    <property type="entry name" value="EGF"/>
    <property type="match status" value="5"/>
</dbReference>
<dbReference type="SMART" id="SM00008">
    <property type="entry name" value="HormR"/>
    <property type="match status" value="1"/>
</dbReference>
<gene>
    <name evidence="10" type="ORF">CAMP_LOCUS15988</name>
</gene>
<dbReference type="SUPFAM" id="SSF49899">
    <property type="entry name" value="Concanavalin A-like lectins/glucanases"/>
    <property type="match status" value="2"/>
</dbReference>
<keyword evidence="11" id="KW-1185">Reference proteome</keyword>
<dbReference type="PROSITE" id="PS50227">
    <property type="entry name" value="G_PROTEIN_RECEP_F2_3"/>
    <property type="match status" value="1"/>
</dbReference>
<dbReference type="Pfam" id="PF02210">
    <property type="entry name" value="Laminin_G_2"/>
    <property type="match status" value="2"/>
</dbReference>
<dbReference type="CDD" id="cd00055">
    <property type="entry name" value="EGF_Lam"/>
    <property type="match status" value="1"/>
</dbReference>
<evidence type="ECO:0000313" key="11">
    <source>
        <dbReference type="Proteomes" id="UP001152747"/>
    </source>
</evidence>
<feature type="transmembrane region" description="Helical" evidence="6">
    <location>
        <begin position="1039"/>
        <end position="1060"/>
    </location>
</feature>
<feature type="disulfide bond" evidence="5">
    <location>
        <begin position="100"/>
        <end position="109"/>
    </location>
</feature>
<dbReference type="GO" id="GO:0016020">
    <property type="term" value="C:membrane"/>
    <property type="evidence" value="ECO:0007669"/>
    <property type="project" value="UniProtKB-SubCell"/>
</dbReference>
<dbReference type="Proteomes" id="UP001152747">
    <property type="component" value="Unassembled WGS sequence"/>
</dbReference>
<evidence type="ECO:0000259" key="7">
    <source>
        <dbReference type="PROSITE" id="PS50025"/>
    </source>
</evidence>
<keyword evidence="2" id="KW-0732">Signal</keyword>
<protein>
    <submittedName>
        <fullName evidence="10">Uncharacterized protein</fullName>
    </submittedName>
</protein>
<dbReference type="InterPro" id="IPR002049">
    <property type="entry name" value="LE_dom"/>
</dbReference>
<comment type="caution">
    <text evidence="5">Lacks conserved residue(s) required for the propagation of feature annotation.</text>
</comment>
<dbReference type="SMART" id="SM00179">
    <property type="entry name" value="EGF_CA"/>
    <property type="match status" value="3"/>
</dbReference>
<reference evidence="10" key="1">
    <citation type="submission" date="2022-11" db="EMBL/GenBank/DDBJ databases">
        <authorList>
            <person name="Kikuchi T."/>
        </authorList>
    </citation>
    <scope>NUCLEOTIDE SEQUENCE</scope>
    <source>
        <strain evidence="10">PS1010</strain>
    </source>
</reference>
<dbReference type="InterPro" id="IPR001879">
    <property type="entry name" value="GPCR_2_extracellular_dom"/>
</dbReference>
<evidence type="ECO:0000256" key="1">
    <source>
        <dbReference type="ARBA" id="ARBA00022536"/>
    </source>
</evidence>
<dbReference type="CDD" id="cd00054">
    <property type="entry name" value="EGF_CA"/>
    <property type="match status" value="2"/>
</dbReference>
<dbReference type="InterPro" id="IPR001881">
    <property type="entry name" value="EGF-like_Ca-bd_dom"/>
</dbReference>
<dbReference type="GO" id="GO:0004930">
    <property type="term" value="F:G protein-coupled receptor activity"/>
    <property type="evidence" value="ECO:0007669"/>
    <property type="project" value="InterPro"/>
</dbReference>
<dbReference type="SMART" id="SM00180">
    <property type="entry name" value="EGF_Lam"/>
    <property type="match status" value="2"/>
</dbReference>
<dbReference type="SUPFAM" id="SSF111418">
    <property type="entry name" value="Hormone receptor domain"/>
    <property type="match status" value="1"/>
</dbReference>
<evidence type="ECO:0000256" key="2">
    <source>
        <dbReference type="ARBA" id="ARBA00022729"/>
    </source>
</evidence>
<evidence type="ECO:0000313" key="10">
    <source>
        <dbReference type="EMBL" id="CAI5453351.1"/>
    </source>
</evidence>
<evidence type="ECO:0000256" key="3">
    <source>
        <dbReference type="ARBA" id="ARBA00022737"/>
    </source>
</evidence>
<dbReference type="PANTHER" id="PTHR15036">
    <property type="entry name" value="PIKACHURIN-LIKE PROTEIN"/>
    <property type="match status" value="1"/>
</dbReference>
<feature type="transmembrane region" description="Helical" evidence="6">
    <location>
        <begin position="1072"/>
        <end position="1092"/>
    </location>
</feature>
<dbReference type="InterPro" id="IPR036445">
    <property type="entry name" value="GPCR_2_extracell_dom_sf"/>
</dbReference>
<evidence type="ECO:0000256" key="5">
    <source>
        <dbReference type="PROSITE-ProRule" id="PRU00076"/>
    </source>
</evidence>
<dbReference type="GO" id="GO:0005576">
    <property type="term" value="C:extracellular region"/>
    <property type="evidence" value="ECO:0007669"/>
    <property type="project" value="UniProtKB-ARBA"/>
</dbReference>